<dbReference type="PANTHER" id="PTHR48111:SF40">
    <property type="entry name" value="PHOSPHATE REGULON TRANSCRIPTIONAL REGULATORY PROTEIN PHOB"/>
    <property type="match status" value="1"/>
</dbReference>
<name>A0A9E9C6T7_9CYAN</name>
<dbReference type="SUPFAM" id="SSF52172">
    <property type="entry name" value="CheY-like"/>
    <property type="match status" value="1"/>
</dbReference>
<keyword evidence="2" id="KW-0902">Two-component regulatory system</keyword>
<evidence type="ECO:0000313" key="8">
    <source>
        <dbReference type="EMBL" id="WAL59614.1"/>
    </source>
</evidence>
<dbReference type="GO" id="GO:0032993">
    <property type="term" value="C:protein-DNA complex"/>
    <property type="evidence" value="ECO:0007669"/>
    <property type="project" value="TreeGrafter"/>
</dbReference>
<dbReference type="GO" id="GO:0000976">
    <property type="term" value="F:transcription cis-regulatory region binding"/>
    <property type="evidence" value="ECO:0007669"/>
    <property type="project" value="TreeGrafter"/>
</dbReference>
<dbReference type="InterPro" id="IPR036388">
    <property type="entry name" value="WH-like_DNA-bd_sf"/>
</dbReference>
<evidence type="ECO:0000256" key="5">
    <source>
        <dbReference type="PROSITE-ProRule" id="PRU01091"/>
    </source>
</evidence>
<dbReference type="Gene3D" id="1.10.10.10">
    <property type="entry name" value="Winged helix-like DNA-binding domain superfamily/Winged helix DNA-binding domain"/>
    <property type="match status" value="1"/>
</dbReference>
<evidence type="ECO:0000259" key="7">
    <source>
        <dbReference type="PROSITE" id="PS51755"/>
    </source>
</evidence>
<dbReference type="KEGG" id="tsin:OXH18_20955"/>
<sequence>MEKWHSRNGYQTTRVLLVDSEKSICDTVRLALIEEGLEVICLSDGRTAWEELYLAERQRHSDRQNFPFHLIVLDAVLPGMNGLEICRFVRARRNPVPILMISHKNSEEDKVLGLEMGADDYLTKPFHLRELVARCRCLLRSHLNYLCQPTVLSFGDIRLYPDEYRVEIQGQPVNLPLQEFRILQLFLKHPQQILTQAELIKQVWGNDREIHPKTLRAYIERLRKKIESNPKAPQYIKTARGKGYCLGSIQ</sequence>
<dbReference type="SMART" id="SM00862">
    <property type="entry name" value="Trans_reg_C"/>
    <property type="match status" value="1"/>
</dbReference>
<dbReference type="InterPro" id="IPR001789">
    <property type="entry name" value="Sig_transdc_resp-reg_receiver"/>
</dbReference>
<dbReference type="SUPFAM" id="SSF46894">
    <property type="entry name" value="C-terminal effector domain of the bipartite response regulators"/>
    <property type="match status" value="1"/>
</dbReference>
<evidence type="ECO:0000313" key="9">
    <source>
        <dbReference type="Proteomes" id="UP001163152"/>
    </source>
</evidence>
<dbReference type="Proteomes" id="UP001163152">
    <property type="component" value="Chromosome"/>
</dbReference>
<dbReference type="GO" id="GO:0000156">
    <property type="term" value="F:phosphorelay response regulator activity"/>
    <property type="evidence" value="ECO:0007669"/>
    <property type="project" value="TreeGrafter"/>
</dbReference>
<dbReference type="GO" id="GO:0005829">
    <property type="term" value="C:cytosol"/>
    <property type="evidence" value="ECO:0007669"/>
    <property type="project" value="TreeGrafter"/>
</dbReference>
<feature type="modified residue" description="4-aspartylphosphate" evidence="4">
    <location>
        <position position="74"/>
    </location>
</feature>
<keyword evidence="1 4" id="KW-0597">Phosphoprotein</keyword>
<dbReference type="InterPro" id="IPR001867">
    <property type="entry name" value="OmpR/PhoB-type_DNA-bd"/>
</dbReference>
<evidence type="ECO:0000256" key="3">
    <source>
        <dbReference type="ARBA" id="ARBA00023125"/>
    </source>
</evidence>
<dbReference type="Pfam" id="PF00486">
    <property type="entry name" value="Trans_reg_C"/>
    <property type="match status" value="1"/>
</dbReference>
<reference evidence="8" key="1">
    <citation type="submission" date="2022-12" db="EMBL/GenBank/DDBJ databases">
        <title>Polyphasic identification of a Novel Hot-Spring Cyanobacterium Ocullathermofonsia sinensis gen nov. sp. nov. and Genomic Insights on its Adaptations to the Thermal Habitat.</title>
        <authorList>
            <person name="Daroch M."/>
            <person name="Tang J."/>
            <person name="Jiang Y."/>
        </authorList>
    </citation>
    <scope>NUCLEOTIDE SEQUENCE</scope>
    <source>
        <strain evidence="8">PKUAC-SCTA174</strain>
    </source>
</reference>
<proteinExistence type="predicted"/>
<dbReference type="CDD" id="cd17574">
    <property type="entry name" value="REC_OmpR"/>
    <property type="match status" value="1"/>
</dbReference>
<protein>
    <submittedName>
        <fullName evidence="8">Response regulator transcription factor</fullName>
    </submittedName>
</protein>
<dbReference type="InterPro" id="IPR011006">
    <property type="entry name" value="CheY-like_superfamily"/>
</dbReference>
<dbReference type="GO" id="GO:0006355">
    <property type="term" value="P:regulation of DNA-templated transcription"/>
    <property type="evidence" value="ECO:0007669"/>
    <property type="project" value="InterPro"/>
</dbReference>
<evidence type="ECO:0000256" key="1">
    <source>
        <dbReference type="ARBA" id="ARBA00022553"/>
    </source>
</evidence>
<accession>A0A9E9C6T7</accession>
<evidence type="ECO:0000259" key="6">
    <source>
        <dbReference type="PROSITE" id="PS50110"/>
    </source>
</evidence>
<dbReference type="InterPro" id="IPR039420">
    <property type="entry name" value="WalR-like"/>
</dbReference>
<dbReference type="PROSITE" id="PS50110">
    <property type="entry name" value="RESPONSE_REGULATORY"/>
    <property type="match status" value="1"/>
</dbReference>
<evidence type="ECO:0000256" key="4">
    <source>
        <dbReference type="PROSITE-ProRule" id="PRU00169"/>
    </source>
</evidence>
<organism evidence="8 9">
    <name type="scientific">Thermocoleostomius sinensis A174</name>
    <dbReference type="NCBI Taxonomy" id="2016057"/>
    <lineage>
        <taxon>Bacteria</taxon>
        <taxon>Bacillati</taxon>
        <taxon>Cyanobacteriota</taxon>
        <taxon>Cyanophyceae</taxon>
        <taxon>Oculatellales</taxon>
        <taxon>Oculatellaceae</taxon>
        <taxon>Thermocoleostomius</taxon>
    </lineage>
</organism>
<dbReference type="AlphaFoldDB" id="A0A9E9C6T7"/>
<keyword evidence="9" id="KW-1185">Reference proteome</keyword>
<dbReference type="Gene3D" id="6.10.250.690">
    <property type="match status" value="1"/>
</dbReference>
<keyword evidence="3 5" id="KW-0238">DNA-binding</keyword>
<dbReference type="Gene3D" id="3.40.50.2300">
    <property type="match status" value="1"/>
</dbReference>
<dbReference type="PROSITE" id="PS51755">
    <property type="entry name" value="OMPR_PHOB"/>
    <property type="match status" value="1"/>
</dbReference>
<feature type="domain" description="Response regulatory" evidence="6">
    <location>
        <begin position="14"/>
        <end position="139"/>
    </location>
</feature>
<dbReference type="RefSeq" id="WP_268609408.1">
    <property type="nucleotide sequence ID" value="NZ_CP113797.1"/>
</dbReference>
<gene>
    <name evidence="8" type="ORF">OXH18_20955</name>
</gene>
<dbReference type="CDD" id="cd00383">
    <property type="entry name" value="trans_reg_C"/>
    <property type="match status" value="1"/>
</dbReference>
<dbReference type="PANTHER" id="PTHR48111">
    <property type="entry name" value="REGULATOR OF RPOS"/>
    <property type="match status" value="1"/>
</dbReference>
<dbReference type="SMART" id="SM00448">
    <property type="entry name" value="REC"/>
    <property type="match status" value="1"/>
</dbReference>
<dbReference type="Pfam" id="PF00072">
    <property type="entry name" value="Response_reg"/>
    <property type="match status" value="1"/>
</dbReference>
<dbReference type="InterPro" id="IPR016032">
    <property type="entry name" value="Sig_transdc_resp-reg_C-effctor"/>
</dbReference>
<evidence type="ECO:0000256" key="2">
    <source>
        <dbReference type="ARBA" id="ARBA00023012"/>
    </source>
</evidence>
<feature type="DNA-binding region" description="OmpR/PhoB-type" evidence="5">
    <location>
        <begin position="149"/>
        <end position="248"/>
    </location>
</feature>
<dbReference type="EMBL" id="CP113797">
    <property type="protein sequence ID" value="WAL59614.1"/>
    <property type="molecule type" value="Genomic_DNA"/>
</dbReference>
<feature type="domain" description="OmpR/PhoB-type" evidence="7">
    <location>
        <begin position="149"/>
        <end position="248"/>
    </location>
</feature>